<evidence type="ECO:0000256" key="2">
    <source>
        <dbReference type="ARBA" id="ARBA00006464"/>
    </source>
</evidence>
<evidence type="ECO:0000256" key="7">
    <source>
        <dbReference type="ARBA" id="ARBA00023136"/>
    </source>
</evidence>
<comment type="subcellular location">
    <subcellularLocation>
        <location evidence="1">Cell membrane</location>
    </subcellularLocation>
</comment>
<sequence>MTIHSKDVVNANVGCSVNPAAPVVSSFPTAYRNLGKRLGDVLFVLLATPIVIPLTLMFAAMLICQGITPFYRQPRVGRDGKVFYLLKLRTMVHDAEAVLERYLSNHPEAREEWEHNQKLRHDPRIIKGGQFLRKSSMDELPQFWNVLTGDMSLIGPRPMMVSQQRLYPSNTYYRMRPGVSGMWQVSKRNDSTFAERAMHDNEYWRSMSFTTDVIILVRTISVVLRGTGC</sequence>
<feature type="domain" description="Bacterial sugar transferase" evidence="10">
    <location>
        <begin position="36"/>
        <end position="224"/>
    </location>
</feature>
<evidence type="ECO:0000256" key="1">
    <source>
        <dbReference type="ARBA" id="ARBA00004236"/>
    </source>
</evidence>
<comment type="similarity">
    <text evidence="2">Belongs to the bacterial sugar transferase family.</text>
</comment>
<evidence type="ECO:0000256" key="6">
    <source>
        <dbReference type="ARBA" id="ARBA00022989"/>
    </source>
</evidence>
<evidence type="ECO:0000313" key="11">
    <source>
        <dbReference type="EMBL" id="SLN76023.1"/>
    </source>
</evidence>
<keyword evidence="6 9" id="KW-1133">Transmembrane helix</keyword>
<accession>A0A1X7ACB5</accession>
<dbReference type="AlphaFoldDB" id="A0A1X7ACB5"/>
<protein>
    <submittedName>
        <fullName evidence="11">Undecaprenyl phosphate N,N'-diacetylbacillosamine 1-phosphate transferase</fullName>
        <ecNumber evidence="11">2.7.8.36</ecNumber>
    </submittedName>
</protein>
<dbReference type="GO" id="GO:0000271">
    <property type="term" value="P:polysaccharide biosynthetic process"/>
    <property type="evidence" value="ECO:0007669"/>
    <property type="project" value="UniProtKB-KW"/>
</dbReference>
<keyword evidence="12" id="KW-1185">Reference proteome</keyword>
<keyword evidence="7 9" id="KW-0472">Membrane</keyword>
<evidence type="ECO:0000256" key="5">
    <source>
        <dbReference type="ARBA" id="ARBA00022692"/>
    </source>
</evidence>
<evidence type="ECO:0000256" key="4">
    <source>
        <dbReference type="ARBA" id="ARBA00022679"/>
    </source>
</evidence>
<name>A0A1X7ACB5_9RHOB</name>
<dbReference type="EC" id="2.7.8.36" evidence="11"/>
<keyword evidence="8" id="KW-0270">Exopolysaccharide synthesis</keyword>
<gene>
    <name evidence="11" type="primary">pglC</name>
    <name evidence="11" type="ORF">RUM8411_04319</name>
</gene>
<dbReference type="RefSeq" id="WP_085824757.1">
    <property type="nucleotide sequence ID" value="NZ_FWFP01000017.1"/>
</dbReference>
<evidence type="ECO:0000256" key="9">
    <source>
        <dbReference type="SAM" id="Phobius"/>
    </source>
</evidence>
<keyword evidence="4 11" id="KW-0808">Transferase</keyword>
<dbReference type="GO" id="GO:0005886">
    <property type="term" value="C:plasma membrane"/>
    <property type="evidence" value="ECO:0007669"/>
    <property type="project" value="UniProtKB-SubCell"/>
</dbReference>
<evidence type="ECO:0000313" key="12">
    <source>
        <dbReference type="Proteomes" id="UP000193778"/>
    </source>
</evidence>
<dbReference type="Pfam" id="PF02397">
    <property type="entry name" value="Bac_transf"/>
    <property type="match status" value="1"/>
</dbReference>
<dbReference type="PANTHER" id="PTHR30576">
    <property type="entry name" value="COLANIC BIOSYNTHESIS UDP-GLUCOSE LIPID CARRIER TRANSFERASE"/>
    <property type="match status" value="1"/>
</dbReference>
<evidence type="ECO:0000259" key="10">
    <source>
        <dbReference type="Pfam" id="PF02397"/>
    </source>
</evidence>
<organism evidence="11 12">
    <name type="scientific">Ruegeria meonggei</name>
    <dbReference type="NCBI Taxonomy" id="1446476"/>
    <lineage>
        <taxon>Bacteria</taxon>
        <taxon>Pseudomonadati</taxon>
        <taxon>Pseudomonadota</taxon>
        <taxon>Alphaproteobacteria</taxon>
        <taxon>Rhodobacterales</taxon>
        <taxon>Roseobacteraceae</taxon>
        <taxon>Ruegeria</taxon>
    </lineage>
</organism>
<keyword evidence="3" id="KW-1003">Cell membrane</keyword>
<dbReference type="InterPro" id="IPR003362">
    <property type="entry name" value="Bact_transf"/>
</dbReference>
<dbReference type="PANTHER" id="PTHR30576:SF4">
    <property type="entry name" value="UNDECAPRENYL-PHOSPHATE GALACTOSE PHOSPHOTRANSFERASE"/>
    <property type="match status" value="1"/>
</dbReference>
<proteinExistence type="inferred from homology"/>
<dbReference type="GO" id="GO:0102334">
    <property type="term" value="F:N,N'-diacetylbacilliosaminyl-1-phosphate transferase activity"/>
    <property type="evidence" value="ECO:0007669"/>
    <property type="project" value="UniProtKB-EC"/>
</dbReference>
<reference evidence="12" key="1">
    <citation type="submission" date="2017-03" db="EMBL/GenBank/DDBJ databases">
        <authorList>
            <person name="Rodrigo-Torres L."/>
            <person name="Arahal R.D."/>
            <person name="Lucena T."/>
        </authorList>
    </citation>
    <scope>NUCLEOTIDE SEQUENCE [LARGE SCALE GENOMIC DNA]</scope>
    <source>
        <strain evidence="12">CECT 8411</strain>
    </source>
</reference>
<dbReference type="Proteomes" id="UP000193778">
    <property type="component" value="Unassembled WGS sequence"/>
</dbReference>
<keyword evidence="5 9" id="KW-0812">Transmembrane</keyword>
<evidence type="ECO:0000256" key="8">
    <source>
        <dbReference type="ARBA" id="ARBA00023169"/>
    </source>
</evidence>
<feature type="transmembrane region" description="Helical" evidence="9">
    <location>
        <begin position="41"/>
        <end position="63"/>
    </location>
</feature>
<evidence type="ECO:0000256" key="3">
    <source>
        <dbReference type="ARBA" id="ARBA00022475"/>
    </source>
</evidence>
<dbReference type="EMBL" id="FWFP01000017">
    <property type="protein sequence ID" value="SLN76023.1"/>
    <property type="molecule type" value="Genomic_DNA"/>
</dbReference>